<accession>A0ABZ2KDC4</accession>
<dbReference type="CDD" id="cd02440">
    <property type="entry name" value="AdoMet_MTases"/>
    <property type="match status" value="1"/>
</dbReference>
<protein>
    <submittedName>
        <fullName evidence="3">Methyltransferase</fullName>
    </submittedName>
</protein>
<name>A0ABZ2KDC4_9BACT</name>
<dbReference type="Gene3D" id="3.40.50.150">
    <property type="entry name" value="Vaccinia Virus protein VP39"/>
    <property type="match status" value="1"/>
</dbReference>
<keyword evidence="3" id="KW-0489">Methyltransferase</keyword>
<dbReference type="RefSeq" id="WP_394847293.1">
    <property type="nucleotide sequence ID" value="NZ_CP089982.1"/>
</dbReference>
<proteinExistence type="predicted"/>
<sequence length="259" mass="28371">MAYLLDNKASRELERLEALQAVADPFTIRRLEAIGVREGWRCLEVGGGGGSIARWLCERVGPAGRVVATDIETRFLDALDTPNLEVRRHDITADALETGAFDVVHERSLLEHLREPEPVLRKMVTALVPGGWLLVEDSDYGSFGQVRGGHEGVFTKVSEAFLSLLASGGHDRMRGRKLGCLVREQGLEDVQFESRATEWGGSRPLTPVWALAIEHLRPRMVDAGLVGHGDIDAFLALIRNPDFVGLTACGCAAWGRKPV</sequence>
<dbReference type="GO" id="GO:0008168">
    <property type="term" value="F:methyltransferase activity"/>
    <property type="evidence" value="ECO:0007669"/>
    <property type="project" value="UniProtKB-KW"/>
</dbReference>
<feature type="domain" description="Methyltransferase type 12" evidence="2">
    <location>
        <begin position="43"/>
        <end position="133"/>
    </location>
</feature>
<dbReference type="InterPro" id="IPR013217">
    <property type="entry name" value="Methyltransf_12"/>
</dbReference>
<evidence type="ECO:0000313" key="4">
    <source>
        <dbReference type="Proteomes" id="UP001379533"/>
    </source>
</evidence>
<gene>
    <name evidence="3" type="ORF">LZC95_07480</name>
</gene>
<evidence type="ECO:0000313" key="3">
    <source>
        <dbReference type="EMBL" id="WXA96675.1"/>
    </source>
</evidence>
<reference evidence="3 4" key="1">
    <citation type="submission" date="2021-12" db="EMBL/GenBank/DDBJ databases">
        <title>Discovery of the Pendulisporaceae a myxobacterial family with distinct sporulation behavior and unique specialized metabolism.</title>
        <authorList>
            <person name="Garcia R."/>
            <person name="Popoff A."/>
            <person name="Bader C.D."/>
            <person name="Loehr J."/>
            <person name="Walesch S."/>
            <person name="Walt C."/>
            <person name="Boldt J."/>
            <person name="Bunk B."/>
            <person name="Haeckl F.J.F.P.J."/>
            <person name="Gunesch A.P."/>
            <person name="Birkelbach J."/>
            <person name="Nuebel U."/>
            <person name="Pietschmann T."/>
            <person name="Bach T."/>
            <person name="Mueller R."/>
        </authorList>
    </citation>
    <scope>NUCLEOTIDE SEQUENCE [LARGE SCALE GENOMIC DNA]</scope>
    <source>
        <strain evidence="3 4">MSr12523</strain>
    </source>
</reference>
<keyword evidence="4" id="KW-1185">Reference proteome</keyword>
<evidence type="ECO:0000259" key="2">
    <source>
        <dbReference type="Pfam" id="PF08242"/>
    </source>
</evidence>
<dbReference type="PANTHER" id="PTHR43861:SF3">
    <property type="entry name" value="PUTATIVE (AFU_ORTHOLOGUE AFUA_2G14390)-RELATED"/>
    <property type="match status" value="1"/>
</dbReference>
<dbReference type="GO" id="GO:0032259">
    <property type="term" value="P:methylation"/>
    <property type="evidence" value="ECO:0007669"/>
    <property type="project" value="UniProtKB-KW"/>
</dbReference>
<keyword evidence="1" id="KW-0808">Transferase</keyword>
<dbReference type="PANTHER" id="PTHR43861">
    <property type="entry name" value="TRANS-ACONITATE 2-METHYLTRANSFERASE-RELATED"/>
    <property type="match status" value="1"/>
</dbReference>
<dbReference type="EMBL" id="CP089982">
    <property type="protein sequence ID" value="WXA96675.1"/>
    <property type="molecule type" value="Genomic_DNA"/>
</dbReference>
<dbReference type="Proteomes" id="UP001379533">
    <property type="component" value="Chromosome"/>
</dbReference>
<evidence type="ECO:0000256" key="1">
    <source>
        <dbReference type="ARBA" id="ARBA00022679"/>
    </source>
</evidence>
<dbReference type="Pfam" id="PF08242">
    <property type="entry name" value="Methyltransf_12"/>
    <property type="match status" value="1"/>
</dbReference>
<dbReference type="SUPFAM" id="SSF53335">
    <property type="entry name" value="S-adenosyl-L-methionine-dependent methyltransferases"/>
    <property type="match status" value="1"/>
</dbReference>
<organism evidence="3 4">
    <name type="scientific">Pendulispora brunnea</name>
    <dbReference type="NCBI Taxonomy" id="2905690"/>
    <lineage>
        <taxon>Bacteria</taxon>
        <taxon>Pseudomonadati</taxon>
        <taxon>Myxococcota</taxon>
        <taxon>Myxococcia</taxon>
        <taxon>Myxococcales</taxon>
        <taxon>Sorangiineae</taxon>
        <taxon>Pendulisporaceae</taxon>
        <taxon>Pendulispora</taxon>
    </lineage>
</organism>
<dbReference type="InterPro" id="IPR029063">
    <property type="entry name" value="SAM-dependent_MTases_sf"/>
</dbReference>